<dbReference type="EMBL" id="SWBR01000001">
    <property type="protein sequence ID" value="TKC12635.1"/>
    <property type="molecule type" value="Genomic_DNA"/>
</dbReference>
<dbReference type="InterPro" id="IPR021109">
    <property type="entry name" value="Peptidase_aspartic_dom_sf"/>
</dbReference>
<dbReference type="RefSeq" id="WP_136838760.1">
    <property type="nucleotide sequence ID" value="NZ_SWBR01000001.1"/>
</dbReference>
<gene>
    <name evidence="1" type="ORF">FA048_03175</name>
</gene>
<dbReference type="AlphaFoldDB" id="A0A4U1CWH1"/>
<evidence type="ECO:0000313" key="1">
    <source>
        <dbReference type="EMBL" id="TKC12635.1"/>
    </source>
</evidence>
<keyword evidence="2" id="KW-1185">Reference proteome</keyword>
<dbReference type="SUPFAM" id="SSF50156">
    <property type="entry name" value="PDZ domain-like"/>
    <property type="match status" value="1"/>
</dbReference>
<dbReference type="InterPro" id="IPR036034">
    <property type="entry name" value="PDZ_sf"/>
</dbReference>
<dbReference type="Pfam" id="PF13650">
    <property type="entry name" value="Asp_protease_2"/>
    <property type="match status" value="1"/>
</dbReference>
<comment type="caution">
    <text evidence="1">The sequence shown here is derived from an EMBL/GenBank/DDBJ whole genome shotgun (WGS) entry which is preliminary data.</text>
</comment>
<reference evidence="1 2" key="1">
    <citation type="submission" date="2019-04" db="EMBL/GenBank/DDBJ databases">
        <title>Pedobacter sp. RP-3-22 sp. nov., isolated from Arctic soil.</title>
        <authorList>
            <person name="Dahal R.H."/>
            <person name="Kim D.-U."/>
        </authorList>
    </citation>
    <scope>NUCLEOTIDE SEQUENCE [LARGE SCALE GENOMIC DNA]</scope>
    <source>
        <strain evidence="1 2">RP-3-22</strain>
    </source>
</reference>
<dbReference type="Proteomes" id="UP000309488">
    <property type="component" value="Unassembled WGS sequence"/>
</dbReference>
<organism evidence="1 2">
    <name type="scientific">Pedobacter polaris</name>
    <dbReference type="NCBI Taxonomy" id="2571273"/>
    <lineage>
        <taxon>Bacteria</taxon>
        <taxon>Pseudomonadati</taxon>
        <taxon>Bacteroidota</taxon>
        <taxon>Sphingobacteriia</taxon>
        <taxon>Sphingobacteriales</taxon>
        <taxon>Sphingobacteriaceae</taxon>
        <taxon>Pedobacter</taxon>
    </lineage>
</organism>
<sequence length="417" mass="46570">MKYWQRKIKIHSLTIILVLLIAQICVANIACAQTFSFEGNRKKSFVNFQLIKNLIIIPLYINGKGPYNFILDTGVGPLIITEPALMDTLELKNLRTTKIYGVGEGGEIPAFLTSELSVTIKEATIQHIPTAILKEDVFNLSSYVGKKIHGIIGYYFFNSFVVKISYSTQRIVFSSPLEKARKRGVKFPLEIQNKKPYIIVDMVTPQQKNIKAKLIIDCGASHALSMEALDGAAFPLPDSIITANLGIGLSGPISGHVGRIPLLKLGKFSFKNIISGFPSFESVAAKIGYGIQDGNLGAEFLRRFDATYDYQNAAIYLKPNQGYRADFDHDMSGIEVYIDPNNSKRYFIGRIEKGSPADKAGFLEQDEIISLDFKWVLLYSLEEITNLFKSDDGKTVVVEIIRGDKNIVKLLKLKRRV</sequence>
<protein>
    <submittedName>
        <fullName evidence="1">Peptide-binding protein</fullName>
    </submittedName>
</protein>
<proteinExistence type="predicted"/>
<dbReference type="OrthoDB" id="3521766at2"/>
<evidence type="ECO:0000313" key="2">
    <source>
        <dbReference type="Proteomes" id="UP000309488"/>
    </source>
</evidence>
<dbReference type="Gene3D" id="2.30.42.10">
    <property type="match status" value="1"/>
</dbReference>
<dbReference type="Gene3D" id="2.40.70.10">
    <property type="entry name" value="Acid Proteases"/>
    <property type="match status" value="2"/>
</dbReference>
<name>A0A4U1CWH1_9SPHI</name>
<accession>A0A4U1CWH1</accession>